<keyword evidence="1 8" id="KW-0444">Lipid biosynthesis</keyword>
<comment type="cofactor">
    <cofactor evidence="8">
        <name>Mg(2+)</name>
        <dbReference type="ChEBI" id="CHEBI:18420"/>
    </cofactor>
</comment>
<comment type="similarity">
    <text evidence="8">Belongs to the P-Pant transferase superfamily. AcpS family.</text>
</comment>
<dbReference type="EMBL" id="CAKKNS010000004">
    <property type="protein sequence ID" value="CAH0416737.1"/>
    <property type="molecule type" value="Genomic_DNA"/>
</dbReference>
<organism evidence="10 11">
    <name type="scientific">Periweissella fabaria</name>
    <dbReference type="NCBI Taxonomy" id="546157"/>
    <lineage>
        <taxon>Bacteria</taxon>
        <taxon>Bacillati</taxon>
        <taxon>Bacillota</taxon>
        <taxon>Bacilli</taxon>
        <taxon>Lactobacillales</taxon>
        <taxon>Lactobacillaceae</taxon>
        <taxon>Periweissella</taxon>
    </lineage>
</organism>
<keyword evidence="11" id="KW-1185">Reference proteome</keyword>
<dbReference type="RefSeq" id="WP_230096780.1">
    <property type="nucleotide sequence ID" value="NZ_CAKKNS010000004.1"/>
</dbReference>
<evidence type="ECO:0000256" key="1">
    <source>
        <dbReference type="ARBA" id="ARBA00022516"/>
    </source>
</evidence>
<evidence type="ECO:0000256" key="5">
    <source>
        <dbReference type="ARBA" id="ARBA00022842"/>
    </source>
</evidence>
<gene>
    <name evidence="8 10" type="primary">acpS</name>
    <name evidence="10" type="ORF">WFA24289_01049</name>
</gene>
<keyword evidence="5 8" id="KW-0460">Magnesium</keyword>
<dbReference type="Pfam" id="PF01648">
    <property type="entry name" value="ACPS"/>
    <property type="match status" value="1"/>
</dbReference>
<evidence type="ECO:0000256" key="4">
    <source>
        <dbReference type="ARBA" id="ARBA00022832"/>
    </source>
</evidence>
<protein>
    <recommendedName>
        <fullName evidence="8">Holo-[acyl-carrier-protein] synthase</fullName>
        <shortName evidence="8">Holo-ACP synthase</shortName>
        <ecNumber evidence="8">2.7.8.7</ecNumber>
    </recommendedName>
    <alternativeName>
        <fullName evidence="8">4'-phosphopantetheinyl transferase AcpS</fullName>
    </alternativeName>
</protein>
<dbReference type="Proteomes" id="UP000789707">
    <property type="component" value="Unassembled WGS sequence"/>
</dbReference>
<evidence type="ECO:0000256" key="3">
    <source>
        <dbReference type="ARBA" id="ARBA00022723"/>
    </source>
</evidence>
<keyword evidence="6 8" id="KW-0443">Lipid metabolism</keyword>
<dbReference type="HAMAP" id="MF_00101">
    <property type="entry name" value="AcpS"/>
    <property type="match status" value="1"/>
</dbReference>
<dbReference type="InterPro" id="IPR002582">
    <property type="entry name" value="ACPS"/>
</dbReference>
<evidence type="ECO:0000313" key="11">
    <source>
        <dbReference type="Proteomes" id="UP000789707"/>
    </source>
</evidence>
<keyword evidence="2 8" id="KW-0808">Transferase</keyword>
<name>A0ABM8Z5T1_9LACO</name>
<feature type="domain" description="4'-phosphopantetheinyl transferase" evidence="9">
    <location>
        <begin position="4"/>
        <end position="104"/>
    </location>
</feature>
<dbReference type="NCBIfam" id="TIGR00516">
    <property type="entry name" value="acpS"/>
    <property type="match status" value="1"/>
</dbReference>
<proteinExistence type="inferred from homology"/>
<evidence type="ECO:0000256" key="6">
    <source>
        <dbReference type="ARBA" id="ARBA00023098"/>
    </source>
</evidence>
<evidence type="ECO:0000256" key="7">
    <source>
        <dbReference type="ARBA" id="ARBA00023160"/>
    </source>
</evidence>
<dbReference type="InterPro" id="IPR037143">
    <property type="entry name" value="4-PPantetheinyl_Trfase_dom_sf"/>
</dbReference>
<dbReference type="GO" id="GO:0008897">
    <property type="term" value="F:holo-[acyl-carrier-protein] synthase activity"/>
    <property type="evidence" value="ECO:0007669"/>
    <property type="project" value="UniProtKB-EC"/>
</dbReference>
<feature type="binding site" evidence="8">
    <location>
        <position position="8"/>
    </location>
    <ligand>
        <name>Mg(2+)</name>
        <dbReference type="ChEBI" id="CHEBI:18420"/>
    </ligand>
</feature>
<comment type="catalytic activity">
    <reaction evidence="8">
        <text>apo-[ACP] + CoA = holo-[ACP] + adenosine 3',5'-bisphosphate + H(+)</text>
        <dbReference type="Rhea" id="RHEA:12068"/>
        <dbReference type="Rhea" id="RHEA-COMP:9685"/>
        <dbReference type="Rhea" id="RHEA-COMP:9690"/>
        <dbReference type="ChEBI" id="CHEBI:15378"/>
        <dbReference type="ChEBI" id="CHEBI:29999"/>
        <dbReference type="ChEBI" id="CHEBI:57287"/>
        <dbReference type="ChEBI" id="CHEBI:58343"/>
        <dbReference type="ChEBI" id="CHEBI:64479"/>
        <dbReference type="EC" id="2.7.8.7"/>
    </reaction>
</comment>
<evidence type="ECO:0000256" key="2">
    <source>
        <dbReference type="ARBA" id="ARBA00022679"/>
    </source>
</evidence>
<dbReference type="InterPro" id="IPR004568">
    <property type="entry name" value="Ppantetheine-prot_Trfase_dom"/>
</dbReference>
<dbReference type="Gene3D" id="3.90.470.20">
    <property type="entry name" value="4'-phosphopantetheinyl transferase domain"/>
    <property type="match status" value="1"/>
</dbReference>
<accession>A0ABM8Z5T1</accession>
<keyword evidence="8" id="KW-0963">Cytoplasm</keyword>
<sequence>MIYGLGIDLADIDRVWDLTVRKPEFMAKFLTPREQSELTKFKGMHAAEFVAGRWSAKEAYSKAFGTGIGRELSFLDLEIINNEVGQPVFTKHPFTGRAHVSITHTDKLVMTEVILEQV</sequence>
<comment type="subcellular location">
    <subcellularLocation>
        <location evidence="8">Cytoplasm</location>
    </subcellularLocation>
</comment>
<keyword evidence="3 8" id="KW-0479">Metal-binding</keyword>
<comment type="caution">
    <text evidence="10">The sequence shown here is derived from an EMBL/GenBank/DDBJ whole genome shotgun (WGS) entry which is preliminary data.</text>
</comment>
<evidence type="ECO:0000259" key="9">
    <source>
        <dbReference type="Pfam" id="PF01648"/>
    </source>
</evidence>
<dbReference type="InterPro" id="IPR008278">
    <property type="entry name" value="4-PPantetheinyl_Trfase_dom"/>
</dbReference>
<feature type="binding site" evidence="8">
    <location>
        <position position="58"/>
    </location>
    <ligand>
        <name>Mg(2+)</name>
        <dbReference type="ChEBI" id="CHEBI:18420"/>
    </ligand>
</feature>
<dbReference type="NCBIfam" id="TIGR00556">
    <property type="entry name" value="pantethn_trn"/>
    <property type="match status" value="1"/>
</dbReference>
<dbReference type="SUPFAM" id="SSF56214">
    <property type="entry name" value="4'-phosphopantetheinyl transferase"/>
    <property type="match status" value="1"/>
</dbReference>
<evidence type="ECO:0000256" key="8">
    <source>
        <dbReference type="HAMAP-Rule" id="MF_00101"/>
    </source>
</evidence>
<comment type="function">
    <text evidence="8">Transfers the 4'-phosphopantetheine moiety from coenzyme A to a Ser of acyl-carrier-protein.</text>
</comment>
<reference evidence="10 11" key="1">
    <citation type="submission" date="2021-11" db="EMBL/GenBank/DDBJ databases">
        <authorList>
            <person name="Depoorter E."/>
        </authorList>
    </citation>
    <scope>NUCLEOTIDE SEQUENCE [LARGE SCALE GENOMIC DNA]</scope>
    <source>
        <strain evidence="10 11">LMG 24289</strain>
    </source>
</reference>
<keyword evidence="7 8" id="KW-0275">Fatty acid biosynthesis</keyword>
<evidence type="ECO:0000313" key="10">
    <source>
        <dbReference type="EMBL" id="CAH0416737.1"/>
    </source>
</evidence>
<keyword evidence="4 8" id="KW-0276">Fatty acid metabolism</keyword>
<dbReference type="EC" id="2.7.8.7" evidence="8"/>